<feature type="domain" description="C2H2-type" evidence="6">
    <location>
        <begin position="114"/>
        <end position="137"/>
    </location>
</feature>
<dbReference type="EMBL" id="LNIX01000009">
    <property type="protein sequence ID" value="OXA50203.1"/>
    <property type="molecule type" value="Genomic_DNA"/>
</dbReference>
<protein>
    <submittedName>
        <fullName evidence="7">Asparagine-rich zinc finger protein AZF1</fullName>
    </submittedName>
</protein>
<dbReference type="PROSITE" id="PS50157">
    <property type="entry name" value="ZINC_FINGER_C2H2_2"/>
    <property type="match status" value="1"/>
</dbReference>
<evidence type="ECO:0000256" key="1">
    <source>
        <dbReference type="ARBA" id="ARBA00022723"/>
    </source>
</evidence>
<name>A0A226DY46_FOLCA</name>
<gene>
    <name evidence="7" type="ORF">Fcan01_14764</name>
</gene>
<dbReference type="InterPro" id="IPR036236">
    <property type="entry name" value="Znf_C2H2_sf"/>
</dbReference>
<keyword evidence="8" id="KW-1185">Reference proteome</keyword>
<dbReference type="GO" id="GO:0008270">
    <property type="term" value="F:zinc ion binding"/>
    <property type="evidence" value="ECO:0007669"/>
    <property type="project" value="UniProtKB-KW"/>
</dbReference>
<keyword evidence="3" id="KW-0862">Zinc</keyword>
<dbReference type="Gene3D" id="3.30.160.60">
    <property type="entry name" value="Classic Zinc Finger"/>
    <property type="match status" value="1"/>
</dbReference>
<accession>A0A226DY46</accession>
<evidence type="ECO:0000259" key="6">
    <source>
        <dbReference type="PROSITE" id="PS50157"/>
    </source>
</evidence>
<reference evidence="7 8" key="1">
    <citation type="submission" date="2015-12" db="EMBL/GenBank/DDBJ databases">
        <title>The genome of Folsomia candida.</title>
        <authorList>
            <person name="Faddeeva A."/>
            <person name="Derks M.F."/>
            <person name="Anvar Y."/>
            <person name="Smit S."/>
            <person name="Van Straalen N."/>
            <person name="Roelofs D."/>
        </authorList>
    </citation>
    <scope>NUCLEOTIDE SEQUENCE [LARGE SCALE GENOMIC DNA]</scope>
    <source>
        <strain evidence="7 8">VU population</strain>
        <tissue evidence="7">Whole body</tissue>
    </source>
</reference>
<evidence type="ECO:0000256" key="5">
    <source>
        <dbReference type="SAM" id="MobiDB-lite"/>
    </source>
</evidence>
<feature type="region of interest" description="Disordered" evidence="5">
    <location>
        <begin position="321"/>
        <end position="340"/>
    </location>
</feature>
<organism evidence="7 8">
    <name type="scientific">Folsomia candida</name>
    <name type="common">Springtail</name>
    <dbReference type="NCBI Taxonomy" id="158441"/>
    <lineage>
        <taxon>Eukaryota</taxon>
        <taxon>Metazoa</taxon>
        <taxon>Ecdysozoa</taxon>
        <taxon>Arthropoda</taxon>
        <taxon>Hexapoda</taxon>
        <taxon>Collembola</taxon>
        <taxon>Entomobryomorpha</taxon>
        <taxon>Isotomoidea</taxon>
        <taxon>Isotomidae</taxon>
        <taxon>Proisotominae</taxon>
        <taxon>Folsomia</taxon>
    </lineage>
</organism>
<evidence type="ECO:0000256" key="4">
    <source>
        <dbReference type="PROSITE-ProRule" id="PRU00042"/>
    </source>
</evidence>
<proteinExistence type="predicted"/>
<dbReference type="FunFam" id="3.30.160.60:FF:000065">
    <property type="entry name" value="B-cell CLL/lymphoma 6, member B"/>
    <property type="match status" value="1"/>
</dbReference>
<dbReference type="InterPro" id="IPR013087">
    <property type="entry name" value="Znf_C2H2_type"/>
</dbReference>
<feature type="non-terminal residue" evidence="7">
    <location>
        <position position="1"/>
    </location>
</feature>
<dbReference type="PROSITE" id="PS00028">
    <property type="entry name" value="ZINC_FINGER_C2H2_1"/>
    <property type="match status" value="1"/>
</dbReference>
<dbReference type="Pfam" id="PF12874">
    <property type="entry name" value="zf-met"/>
    <property type="match status" value="1"/>
</dbReference>
<dbReference type="SUPFAM" id="SSF57667">
    <property type="entry name" value="beta-beta-alpha zinc fingers"/>
    <property type="match status" value="1"/>
</dbReference>
<dbReference type="AlphaFoldDB" id="A0A226DY46"/>
<comment type="caution">
    <text evidence="7">The sequence shown here is derived from an EMBL/GenBank/DDBJ whole genome shotgun (WGS) entry which is preliminary data.</text>
</comment>
<evidence type="ECO:0000256" key="3">
    <source>
        <dbReference type="ARBA" id="ARBA00022833"/>
    </source>
</evidence>
<dbReference type="Proteomes" id="UP000198287">
    <property type="component" value="Unassembled WGS sequence"/>
</dbReference>
<keyword evidence="2 4" id="KW-0863">Zinc-finger</keyword>
<dbReference type="SMART" id="SM00355">
    <property type="entry name" value="ZnF_C2H2"/>
    <property type="match status" value="2"/>
</dbReference>
<keyword evidence="1" id="KW-0479">Metal-binding</keyword>
<sequence>VQDKVKCDPSDHTLSKRYEEIFDAIFRKTQDTSKGSMKTANSVIQEFKKTVDYYKAMPGPVYEPITVENCSIKISAGWKCKVCDVEYTSKGSTGSNEKKLADHIEIKHIYLQPYICKVCNKSFTEKSNLQKHKTNTHIYLPANANLYTEDSRKYVSCKIFEIDDDDDDYLKSQLYMVKFFKKTDKNKKIVYISIDVTTFKDVKVAAKLLRDANNLAAEALKRGETTIGCSYKHLFVEGYDFNPEDVEVLGIYGNNETTGHTLKTFARVVTKSKCYHLPKMSLERMENCEQTLLDQLKAFLSKMPQRNQTYFNTQAWKQQSGEIEDFEPEDTFSPKRARVE</sequence>
<evidence type="ECO:0000256" key="2">
    <source>
        <dbReference type="ARBA" id="ARBA00022771"/>
    </source>
</evidence>
<evidence type="ECO:0000313" key="8">
    <source>
        <dbReference type="Proteomes" id="UP000198287"/>
    </source>
</evidence>
<evidence type="ECO:0000313" key="7">
    <source>
        <dbReference type="EMBL" id="OXA50203.1"/>
    </source>
</evidence>